<organism evidence="4 5">
    <name type="scientific">Thelephora terrestris</name>
    <dbReference type="NCBI Taxonomy" id="56493"/>
    <lineage>
        <taxon>Eukaryota</taxon>
        <taxon>Fungi</taxon>
        <taxon>Dikarya</taxon>
        <taxon>Basidiomycota</taxon>
        <taxon>Agaricomycotina</taxon>
        <taxon>Agaricomycetes</taxon>
        <taxon>Thelephorales</taxon>
        <taxon>Thelephoraceae</taxon>
        <taxon>Thelephora</taxon>
    </lineage>
</organism>
<proteinExistence type="predicted"/>
<feature type="compositionally biased region" description="Basic and acidic residues" evidence="2">
    <location>
        <begin position="589"/>
        <end position="606"/>
    </location>
</feature>
<evidence type="ECO:0000256" key="2">
    <source>
        <dbReference type="SAM" id="MobiDB-lite"/>
    </source>
</evidence>
<feature type="region of interest" description="Disordered" evidence="2">
    <location>
        <begin position="138"/>
        <end position="168"/>
    </location>
</feature>
<dbReference type="Proteomes" id="UP000736335">
    <property type="component" value="Unassembled WGS sequence"/>
</dbReference>
<feature type="region of interest" description="Disordered" evidence="2">
    <location>
        <begin position="181"/>
        <end position="208"/>
    </location>
</feature>
<keyword evidence="3" id="KW-0812">Transmembrane</keyword>
<keyword evidence="5" id="KW-1185">Reference proteome</keyword>
<feature type="region of interest" description="Disordered" evidence="2">
    <location>
        <begin position="1"/>
        <end position="81"/>
    </location>
</feature>
<feature type="compositionally biased region" description="Polar residues" evidence="2">
    <location>
        <begin position="149"/>
        <end position="166"/>
    </location>
</feature>
<feature type="transmembrane region" description="Helical" evidence="3">
    <location>
        <begin position="721"/>
        <end position="739"/>
    </location>
</feature>
<feature type="coiled-coil region" evidence="1">
    <location>
        <begin position="333"/>
        <end position="363"/>
    </location>
</feature>
<comment type="caution">
    <text evidence="4">The sequence shown here is derived from an EMBL/GenBank/DDBJ whole genome shotgun (WGS) entry which is preliminary data.</text>
</comment>
<name>A0A9P6HA75_9AGAM</name>
<feature type="compositionally biased region" description="Low complexity" evidence="2">
    <location>
        <begin position="554"/>
        <end position="571"/>
    </location>
</feature>
<keyword evidence="1" id="KW-0175">Coiled coil</keyword>
<gene>
    <name evidence="4" type="ORF">BJ322DRAFT_168297</name>
</gene>
<dbReference type="OrthoDB" id="9451547at2759"/>
<dbReference type="AlphaFoldDB" id="A0A9P6HA75"/>
<dbReference type="EMBL" id="WIUZ02000011">
    <property type="protein sequence ID" value="KAF9782739.1"/>
    <property type="molecule type" value="Genomic_DNA"/>
</dbReference>
<evidence type="ECO:0000313" key="5">
    <source>
        <dbReference type="Proteomes" id="UP000736335"/>
    </source>
</evidence>
<evidence type="ECO:0000256" key="3">
    <source>
        <dbReference type="SAM" id="Phobius"/>
    </source>
</evidence>
<feature type="region of interest" description="Disordered" evidence="2">
    <location>
        <begin position="683"/>
        <end position="705"/>
    </location>
</feature>
<feature type="region of interest" description="Disordered" evidence="2">
    <location>
        <begin position="554"/>
        <end position="611"/>
    </location>
</feature>
<reference evidence="4" key="2">
    <citation type="submission" date="2020-11" db="EMBL/GenBank/DDBJ databases">
        <authorList>
            <consortium name="DOE Joint Genome Institute"/>
            <person name="Kuo A."/>
            <person name="Miyauchi S."/>
            <person name="Kiss E."/>
            <person name="Drula E."/>
            <person name="Kohler A."/>
            <person name="Sanchez-Garcia M."/>
            <person name="Andreopoulos B."/>
            <person name="Barry K.W."/>
            <person name="Bonito G."/>
            <person name="Buee M."/>
            <person name="Carver A."/>
            <person name="Chen C."/>
            <person name="Cichocki N."/>
            <person name="Clum A."/>
            <person name="Culley D."/>
            <person name="Crous P.W."/>
            <person name="Fauchery L."/>
            <person name="Girlanda M."/>
            <person name="Hayes R."/>
            <person name="Keri Z."/>
            <person name="Labutti K."/>
            <person name="Lipzen A."/>
            <person name="Lombard V."/>
            <person name="Magnuson J."/>
            <person name="Maillard F."/>
            <person name="Morin E."/>
            <person name="Murat C."/>
            <person name="Nolan M."/>
            <person name="Ohm R."/>
            <person name="Pangilinan J."/>
            <person name="Pereira M."/>
            <person name="Perotto S."/>
            <person name="Peter M."/>
            <person name="Riley R."/>
            <person name="Sitrit Y."/>
            <person name="Stielow B."/>
            <person name="Szollosi G."/>
            <person name="Zifcakova L."/>
            <person name="Stursova M."/>
            <person name="Spatafora J.W."/>
            <person name="Tedersoo L."/>
            <person name="Vaario L.-M."/>
            <person name="Yamada A."/>
            <person name="Yan M."/>
            <person name="Wang P."/>
            <person name="Xu J."/>
            <person name="Bruns T."/>
            <person name="Baldrian P."/>
            <person name="Vilgalys R."/>
            <person name="Henrissat B."/>
            <person name="Grigoriev I.V."/>
            <person name="Hibbett D."/>
            <person name="Nagy L.G."/>
            <person name="Martin F.M."/>
        </authorList>
    </citation>
    <scope>NUCLEOTIDE SEQUENCE</scope>
    <source>
        <strain evidence="4">UH-Tt-Lm1</strain>
    </source>
</reference>
<evidence type="ECO:0000256" key="1">
    <source>
        <dbReference type="SAM" id="Coils"/>
    </source>
</evidence>
<keyword evidence="3" id="KW-0472">Membrane</keyword>
<feature type="region of interest" description="Disordered" evidence="2">
    <location>
        <begin position="514"/>
        <end position="537"/>
    </location>
</feature>
<reference evidence="4" key="1">
    <citation type="journal article" date="2020" name="Nat. Commun.">
        <title>Large-scale genome sequencing of mycorrhizal fungi provides insights into the early evolution of symbiotic traits.</title>
        <authorList>
            <person name="Miyauchi S."/>
            <person name="Kiss E."/>
            <person name="Kuo A."/>
            <person name="Drula E."/>
            <person name="Kohler A."/>
            <person name="Sanchez-Garcia M."/>
            <person name="Morin E."/>
            <person name="Andreopoulos B."/>
            <person name="Barry K.W."/>
            <person name="Bonito G."/>
            <person name="Buee M."/>
            <person name="Carver A."/>
            <person name="Chen C."/>
            <person name="Cichocki N."/>
            <person name="Clum A."/>
            <person name="Culley D."/>
            <person name="Crous P.W."/>
            <person name="Fauchery L."/>
            <person name="Girlanda M."/>
            <person name="Hayes R.D."/>
            <person name="Keri Z."/>
            <person name="LaButti K."/>
            <person name="Lipzen A."/>
            <person name="Lombard V."/>
            <person name="Magnuson J."/>
            <person name="Maillard F."/>
            <person name="Murat C."/>
            <person name="Nolan M."/>
            <person name="Ohm R.A."/>
            <person name="Pangilinan J."/>
            <person name="Pereira M.F."/>
            <person name="Perotto S."/>
            <person name="Peter M."/>
            <person name="Pfister S."/>
            <person name="Riley R."/>
            <person name="Sitrit Y."/>
            <person name="Stielow J.B."/>
            <person name="Szollosi G."/>
            <person name="Zifcakova L."/>
            <person name="Stursova M."/>
            <person name="Spatafora J.W."/>
            <person name="Tedersoo L."/>
            <person name="Vaario L.M."/>
            <person name="Yamada A."/>
            <person name="Yan M."/>
            <person name="Wang P."/>
            <person name="Xu J."/>
            <person name="Bruns T."/>
            <person name="Baldrian P."/>
            <person name="Vilgalys R."/>
            <person name="Dunand C."/>
            <person name="Henrissat B."/>
            <person name="Grigoriev I.V."/>
            <person name="Hibbett D."/>
            <person name="Nagy L.G."/>
            <person name="Martin F.M."/>
        </authorList>
    </citation>
    <scope>NUCLEOTIDE SEQUENCE</scope>
    <source>
        <strain evidence="4">UH-Tt-Lm1</strain>
    </source>
</reference>
<feature type="compositionally biased region" description="Acidic residues" evidence="2">
    <location>
        <begin position="683"/>
        <end position="701"/>
    </location>
</feature>
<evidence type="ECO:0000313" key="4">
    <source>
        <dbReference type="EMBL" id="KAF9782739.1"/>
    </source>
</evidence>
<feature type="compositionally biased region" description="Polar residues" evidence="2">
    <location>
        <begin position="576"/>
        <end position="588"/>
    </location>
</feature>
<protein>
    <submittedName>
        <fullName evidence="4">Uncharacterized protein</fullName>
    </submittedName>
</protein>
<accession>A0A9P6HA75</accession>
<sequence length="755" mass="84018">MLSDETRTTPRPQPPAKVRARKSSQASTKVSPRGKASSGSPPPPYYSTSEPVLGSPLPVTSQLLESNNGGNVGDGPGPETWLLEKSREELSGLLSKAEGIIKSREERFGVTSQLVKSLHVDNQALKTKYESLVQRIPGASPIASPLGSPRSSFALSRPSSDGNSDSAYLRPLSPIISSSMLSASSVGRRKGSKRISMTPVELGQLADQNAQLTSQLEDLEREATKADESAKRKLGKLEREIERLKGDLDKALEQLQQKEKEIERSSEAKRQRLERDERLLALREKQQQQHPEVVDFSPPSIPVKRFTRFEADDSRDERVSFPSGSQGSEVDLISQLMHKIRELEETNQEINDQQNESDKKLKKAMIGAEGMRKVYDYLSDDEDVEVEIVDEDEFLDANDNPFGGSLESVPEEELPIRFSSLRRTINEDIHKRLATELFEGDDDTYDELEHGQSRSRGTIVGLFDSLEMRGRTLSLMDLQDEDSDDMDDSKIFSRGVSPIGSPLLMPQDPPAHIRSLGSELGSEYGDDMDGSASEHRHVRTTSLLSLTALMTDNTPSARMSHSRSASRIDSSPTPTPTHLTAPSHQRSSSMRDKHRSSDTGTFDRNKSQLRSRLLSQTISARSTRWSDGRLEDVAISASRPRRVSAPLVSEMFQNAVQQITGSPSVTIITPSQSSHVVEVNLDEPEEAPPEHPEEEEEEIAEVDVKESKKRRTGLVGCMLELWLWLQFALIILVFVWAMARRGPRNVLKEADRKRA</sequence>
<keyword evidence="3" id="KW-1133">Transmembrane helix</keyword>